<evidence type="ECO:0000256" key="1">
    <source>
        <dbReference type="ARBA" id="ARBA00023125"/>
    </source>
</evidence>
<dbReference type="SMART" id="SM00530">
    <property type="entry name" value="HTH_XRE"/>
    <property type="match status" value="1"/>
</dbReference>
<sequence>MDVNRLISLRERKGWSKTEAARRLNIATSTYSGYEYGHRKPDNDMLVEISELYDVTTDYLLGKSDVANDPSDDFDAFMFEDKEAFDALPDDVKQELIKEINDKIEFLAYKQKNKDK</sequence>
<comment type="caution">
    <text evidence="3">The sequence shown here is derived from an EMBL/GenBank/DDBJ whole genome shotgun (WGS) entry which is preliminary data.</text>
</comment>
<evidence type="ECO:0000313" key="4">
    <source>
        <dbReference type="Proteomes" id="UP000257076"/>
    </source>
</evidence>
<dbReference type="GO" id="GO:0003677">
    <property type="term" value="F:DNA binding"/>
    <property type="evidence" value="ECO:0007669"/>
    <property type="project" value="UniProtKB-KW"/>
</dbReference>
<dbReference type="SUPFAM" id="SSF47413">
    <property type="entry name" value="lambda repressor-like DNA-binding domains"/>
    <property type="match status" value="1"/>
</dbReference>
<protein>
    <submittedName>
        <fullName evidence="3">Transcriptional regulator with XRE-family HTH domain</fullName>
    </submittedName>
</protein>
<reference evidence="3 4" key="1">
    <citation type="submission" date="2018-08" db="EMBL/GenBank/DDBJ databases">
        <title>Genomic Encyclopedia of Type Strains, Phase IV (KMG-IV): sequencing the most valuable type-strain genomes for metagenomic binning, comparative biology and taxonomic classification.</title>
        <authorList>
            <person name="Goeker M."/>
        </authorList>
    </citation>
    <scope>NUCLEOTIDE SEQUENCE [LARGE SCALE GENOMIC DNA]</scope>
    <source>
        <strain evidence="3 4">DSM 17274</strain>
    </source>
</reference>
<dbReference type="Gene3D" id="1.10.260.40">
    <property type="entry name" value="lambda repressor-like DNA-binding domains"/>
    <property type="match status" value="1"/>
</dbReference>
<feature type="domain" description="HTH cro/C1-type" evidence="2">
    <location>
        <begin position="6"/>
        <end position="60"/>
    </location>
</feature>
<accession>A0A3E0AZV6</accession>
<organism evidence="3 4">
    <name type="scientific">Jeotgalicoccus halotolerans</name>
    <dbReference type="NCBI Taxonomy" id="157227"/>
    <lineage>
        <taxon>Bacteria</taxon>
        <taxon>Bacillati</taxon>
        <taxon>Bacillota</taxon>
        <taxon>Bacilli</taxon>
        <taxon>Bacillales</taxon>
        <taxon>Staphylococcaceae</taxon>
        <taxon>Jeotgalicoccus</taxon>
    </lineage>
</organism>
<gene>
    <name evidence="3" type="ORF">DFR63_0287</name>
</gene>
<dbReference type="EMBL" id="QUMW01000009">
    <property type="protein sequence ID" value="REG25261.1"/>
    <property type="molecule type" value="Genomic_DNA"/>
</dbReference>
<proteinExistence type="predicted"/>
<dbReference type="Pfam" id="PF01381">
    <property type="entry name" value="HTH_3"/>
    <property type="match status" value="1"/>
</dbReference>
<name>A0A3E0AZV6_9STAP</name>
<dbReference type="InterPro" id="IPR001387">
    <property type="entry name" value="Cro/C1-type_HTH"/>
</dbReference>
<dbReference type="InterPro" id="IPR010982">
    <property type="entry name" value="Lambda_DNA-bd_dom_sf"/>
</dbReference>
<keyword evidence="4" id="KW-1185">Reference proteome</keyword>
<dbReference type="RefSeq" id="WP_051239022.1">
    <property type="nucleotide sequence ID" value="NZ_CBCSHX010000001.1"/>
</dbReference>
<dbReference type="CDD" id="cd00093">
    <property type="entry name" value="HTH_XRE"/>
    <property type="match status" value="1"/>
</dbReference>
<evidence type="ECO:0000313" key="3">
    <source>
        <dbReference type="EMBL" id="REG25261.1"/>
    </source>
</evidence>
<keyword evidence="1" id="KW-0238">DNA-binding</keyword>
<dbReference type="PROSITE" id="PS50943">
    <property type="entry name" value="HTH_CROC1"/>
    <property type="match status" value="1"/>
</dbReference>
<dbReference type="AlphaFoldDB" id="A0A3E0AZV6"/>
<dbReference type="PANTHER" id="PTHR46558">
    <property type="entry name" value="TRACRIPTIONAL REGULATORY PROTEIN-RELATED-RELATED"/>
    <property type="match status" value="1"/>
</dbReference>
<evidence type="ECO:0000259" key="2">
    <source>
        <dbReference type="PROSITE" id="PS50943"/>
    </source>
</evidence>
<dbReference type="Proteomes" id="UP000257076">
    <property type="component" value="Unassembled WGS sequence"/>
</dbReference>
<dbReference type="PANTHER" id="PTHR46558:SF14">
    <property type="entry name" value="HTH-TYPE TRANSCRIPTIONAL REGULATOR ANSR"/>
    <property type="match status" value="1"/>
</dbReference>